<organism evidence="1 2">
    <name type="scientific">Allacma fusca</name>
    <dbReference type="NCBI Taxonomy" id="39272"/>
    <lineage>
        <taxon>Eukaryota</taxon>
        <taxon>Metazoa</taxon>
        <taxon>Ecdysozoa</taxon>
        <taxon>Arthropoda</taxon>
        <taxon>Hexapoda</taxon>
        <taxon>Collembola</taxon>
        <taxon>Symphypleona</taxon>
        <taxon>Sminthuridae</taxon>
        <taxon>Allacma</taxon>
    </lineage>
</organism>
<gene>
    <name evidence="1" type="ORF">AFUS01_LOCUS44254</name>
</gene>
<evidence type="ECO:0000313" key="2">
    <source>
        <dbReference type="Proteomes" id="UP000708208"/>
    </source>
</evidence>
<feature type="non-terminal residue" evidence="1">
    <location>
        <position position="1"/>
    </location>
</feature>
<dbReference type="EMBL" id="CAJVCH010570386">
    <property type="protein sequence ID" value="CAG7834796.1"/>
    <property type="molecule type" value="Genomic_DNA"/>
</dbReference>
<proteinExistence type="predicted"/>
<evidence type="ECO:0000313" key="1">
    <source>
        <dbReference type="EMBL" id="CAG7834796.1"/>
    </source>
</evidence>
<protein>
    <submittedName>
        <fullName evidence="1">Uncharacterized protein</fullName>
    </submittedName>
</protein>
<keyword evidence="2" id="KW-1185">Reference proteome</keyword>
<accession>A0A8J2Q5L6</accession>
<dbReference type="Proteomes" id="UP000708208">
    <property type="component" value="Unassembled WGS sequence"/>
</dbReference>
<sequence>TAQPNYPIPLISFLYSRNSVLELWIEIRHVLLEHK</sequence>
<comment type="caution">
    <text evidence="1">The sequence shown here is derived from an EMBL/GenBank/DDBJ whole genome shotgun (WGS) entry which is preliminary data.</text>
</comment>
<name>A0A8J2Q5L6_9HEXA</name>
<reference evidence="1" key="1">
    <citation type="submission" date="2021-06" db="EMBL/GenBank/DDBJ databases">
        <authorList>
            <person name="Hodson N. C."/>
            <person name="Mongue J. A."/>
            <person name="Jaron S. K."/>
        </authorList>
    </citation>
    <scope>NUCLEOTIDE SEQUENCE</scope>
</reference>
<dbReference type="AlphaFoldDB" id="A0A8J2Q5L6"/>